<dbReference type="PANTHER" id="PTHR48081">
    <property type="entry name" value="AB HYDROLASE SUPERFAMILY PROTEIN C4A8.06C"/>
    <property type="match status" value="1"/>
</dbReference>
<dbReference type="InterPro" id="IPR029058">
    <property type="entry name" value="AB_hydrolase_fold"/>
</dbReference>
<keyword evidence="1" id="KW-0378">Hydrolase</keyword>
<dbReference type="OrthoDB" id="2152029at2759"/>
<protein>
    <recommendedName>
        <fullName evidence="2">Alpha/beta hydrolase fold-3 domain-containing protein</fullName>
    </recommendedName>
</protein>
<dbReference type="STRING" id="112498.A0A2D3V0B3"/>
<sequence>MFLFILRHVPKPKHMPRTGLFHRHNSNVSASRAHLFPSSNKTTGQHLQAFCNKHSLNLQTETILPSSIFEPAKLHSLNISHVPETGGALLYFHGGGYTYPAGPGHFKLSIRLARQLQCRQLYILQYSLLPKAKYPTQLAQAVESLRCLLNRFAPPQIAIGGDSAGGNMVLGLLAHLKSAHPDISPVEMISPLASAICISPRCSNDITAQSFTDNAGKDVIDAAGLSAFVEKWQPVSDHVWAAANRGGKAFWAEEDSAKAEKMLIIAGEDEVYLDDIRAFAKLVSIEAPDDLDETADRQFLVAPKSVHVQAVIDHARGVEDGFMTKALMNWAGKNQVEPASNGGPADLLAVHRSNL</sequence>
<dbReference type="GO" id="GO:0016787">
    <property type="term" value="F:hydrolase activity"/>
    <property type="evidence" value="ECO:0007669"/>
    <property type="project" value="UniProtKB-KW"/>
</dbReference>
<evidence type="ECO:0000313" key="4">
    <source>
        <dbReference type="Proteomes" id="UP000225277"/>
    </source>
</evidence>
<dbReference type="EMBL" id="FJUY01000018">
    <property type="protein sequence ID" value="CZT23757.1"/>
    <property type="molecule type" value="Genomic_DNA"/>
</dbReference>
<organism evidence="3 4">
    <name type="scientific">Ramularia collo-cygni</name>
    <dbReference type="NCBI Taxonomy" id="112498"/>
    <lineage>
        <taxon>Eukaryota</taxon>
        <taxon>Fungi</taxon>
        <taxon>Dikarya</taxon>
        <taxon>Ascomycota</taxon>
        <taxon>Pezizomycotina</taxon>
        <taxon>Dothideomycetes</taxon>
        <taxon>Dothideomycetidae</taxon>
        <taxon>Mycosphaerellales</taxon>
        <taxon>Mycosphaerellaceae</taxon>
        <taxon>Ramularia</taxon>
    </lineage>
</organism>
<dbReference type="PANTHER" id="PTHR48081:SF18">
    <property type="entry name" value="ALPHA_BETA HYDROLASE FOLD-3 DOMAIN-CONTAINING PROTEIN"/>
    <property type="match status" value="1"/>
</dbReference>
<dbReference type="InterPro" id="IPR050300">
    <property type="entry name" value="GDXG_lipolytic_enzyme"/>
</dbReference>
<dbReference type="Gene3D" id="3.40.50.1820">
    <property type="entry name" value="alpha/beta hydrolase"/>
    <property type="match status" value="1"/>
</dbReference>
<evidence type="ECO:0000256" key="1">
    <source>
        <dbReference type="ARBA" id="ARBA00022801"/>
    </source>
</evidence>
<dbReference type="InterPro" id="IPR013094">
    <property type="entry name" value="AB_hydrolase_3"/>
</dbReference>
<accession>A0A2D3V0B3</accession>
<dbReference type="SUPFAM" id="SSF53474">
    <property type="entry name" value="alpha/beta-Hydrolases"/>
    <property type="match status" value="1"/>
</dbReference>
<dbReference type="AlphaFoldDB" id="A0A2D3V0B3"/>
<evidence type="ECO:0000259" key="2">
    <source>
        <dbReference type="Pfam" id="PF07859"/>
    </source>
</evidence>
<dbReference type="Proteomes" id="UP000225277">
    <property type="component" value="Unassembled WGS sequence"/>
</dbReference>
<dbReference type="RefSeq" id="XP_023630481.1">
    <property type="nucleotide sequence ID" value="XM_023774713.1"/>
</dbReference>
<feature type="domain" description="Alpha/beta hydrolase fold-3" evidence="2">
    <location>
        <begin position="89"/>
        <end position="282"/>
    </location>
</feature>
<dbReference type="GeneID" id="35604542"/>
<gene>
    <name evidence="3" type="ORF">RCC_09471</name>
</gene>
<evidence type="ECO:0000313" key="3">
    <source>
        <dbReference type="EMBL" id="CZT23757.1"/>
    </source>
</evidence>
<keyword evidence="4" id="KW-1185">Reference proteome</keyword>
<reference evidence="3 4" key="1">
    <citation type="submission" date="2016-03" db="EMBL/GenBank/DDBJ databases">
        <authorList>
            <person name="Ploux O."/>
        </authorList>
    </citation>
    <scope>NUCLEOTIDE SEQUENCE [LARGE SCALE GENOMIC DNA]</scope>
    <source>
        <strain evidence="3 4">URUG2</strain>
    </source>
</reference>
<name>A0A2D3V0B3_9PEZI</name>
<dbReference type="Pfam" id="PF07859">
    <property type="entry name" value="Abhydrolase_3"/>
    <property type="match status" value="1"/>
</dbReference>
<proteinExistence type="predicted"/>